<dbReference type="EMBL" id="BK014728">
    <property type="protein sequence ID" value="DAD73037.1"/>
    <property type="molecule type" value="Genomic_DNA"/>
</dbReference>
<accession>A0A8S5LSL6</accession>
<name>A0A8S5LSL6_9CAUD</name>
<sequence>MVIDRLESEPGAVQISTPFIADNGLGSCV</sequence>
<protein>
    <submittedName>
        <fullName evidence="1">Uncharacterized protein</fullName>
    </submittedName>
</protein>
<evidence type="ECO:0000313" key="1">
    <source>
        <dbReference type="EMBL" id="DAD73037.1"/>
    </source>
</evidence>
<organism evidence="1">
    <name type="scientific">Siphoviridae sp. ctLkp13</name>
    <dbReference type="NCBI Taxonomy" id="2826252"/>
    <lineage>
        <taxon>Viruses</taxon>
        <taxon>Duplodnaviria</taxon>
        <taxon>Heunggongvirae</taxon>
        <taxon>Uroviricota</taxon>
        <taxon>Caudoviricetes</taxon>
    </lineage>
</organism>
<proteinExistence type="predicted"/>
<reference evidence="1" key="1">
    <citation type="journal article" date="2021" name="Proc. Natl. Acad. Sci. U.S.A.">
        <title>A Catalog of Tens of Thousands of Viruses from Human Metagenomes Reveals Hidden Associations with Chronic Diseases.</title>
        <authorList>
            <person name="Tisza M.J."/>
            <person name="Buck C.B."/>
        </authorList>
    </citation>
    <scope>NUCLEOTIDE SEQUENCE</scope>
    <source>
        <strain evidence="1">CtLkp13</strain>
    </source>
</reference>